<dbReference type="GeneID" id="109265817"/>
<protein>
    <submittedName>
        <fullName evidence="3">Uncharacterized protein LOC109265817</fullName>
    </submittedName>
</protein>
<dbReference type="Proteomes" id="UP001165780">
    <property type="component" value="Unplaced"/>
</dbReference>
<sequence>MAVDDTALPVWPRLLQSTFPHVEFWMCGVKQALISIGSAPVVLAPFSRQTQNRPLRCSRTVGLGREGSQTRTPARGDPVLSTQWERSGYPVPIRLQRGWGSQGRGRGRGRGCLPPGAESFPREHVVWLPQFTAAGRRPGGGGVRAGGPGRLPRRLALPRSASAESRLAPVASSSLAESRTFVLPPAEAGGARASRGRGQAPLCPKELPSDLGSGGTSCFTSRNPSPAFSPSPSRVTSSCNEPADRMPQPGNPGLFLRKEEGPGLPEPLTDVCGKGLPHLPNRQLPFSFSRARDGRNRP</sequence>
<evidence type="ECO:0000313" key="3">
    <source>
        <dbReference type="RefSeq" id="XP_053759575.1"/>
    </source>
</evidence>
<evidence type="ECO:0000256" key="1">
    <source>
        <dbReference type="SAM" id="MobiDB-lite"/>
    </source>
</evidence>
<reference evidence="3" key="1">
    <citation type="submission" date="2025-08" db="UniProtKB">
        <authorList>
            <consortium name="RefSeq"/>
        </authorList>
    </citation>
    <scope>IDENTIFICATION</scope>
    <source>
        <tissue evidence="3">Whole blood</tissue>
    </source>
</reference>
<name>A0A9W2VLS3_PANPR</name>
<feature type="compositionally biased region" description="Polar residues" evidence="1">
    <location>
        <begin position="216"/>
        <end position="240"/>
    </location>
</feature>
<keyword evidence="2" id="KW-1185">Reference proteome</keyword>
<feature type="region of interest" description="Disordered" evidence="1">
    <location>
        <begin position="137"/>
        <end position="298"/>
    </location>
</feature>
<feature type="compositionally biased region" description="Low complexity" evidence="1">
    <location>
        <begin position="184"/>
        <end position="201"/>
    </location>
</feature>
<proteinExistence type="predicted"/>
<feature type="compositionally biased region" description="Low complexity" evidence="1">
    <location>
        <begin position="154"/>
        <end position="169"/>
    </location>
</feature>
<gene>
    <name evidence="3" type="primary">LOC109265817</name>
</gene>
<evidence type="ECO:0000313" key="2">
    <source>
        <dbReference type="Proteomes" id="UP001165780"/>
    </source>
</evidence>
<feature type="compositionally biased region" description="Gly residues" evidence="1">
    <location>
        <begin position="137"/>
        <end position="149"/>
    </location>
</feature>
<dbReference type="RefSeq" id="XP_053759575.1">
    <property type="nucleotide sequence ID" value="XM_053903600.1"/>
</dbReference>
<dbReference type="AlphaFoldDB" id="A0A9W2VLS3"/>
<accession>A0A9W2VLS3</accession>
<organism evidence="2 3">
    <name type="scientific">Panthera pardus</name>
    <name type="common">Leopard</name>
    <name type="synonym">Felis pardus</name>
    <dbReference type="NCBI Taxonomy" id="9691"/>
    <lineage>
        <taxon>Eukaryota</taxon>
        <taxon>Metazoa</taxon>
        <taxon>Chordata</taxon>
        <taxon>Craniata</taxon>
        <taxon>Vertebrata</taxon>
        <taxon>Euteleostomi</taxon>
        <taxon>Mammalia</taxon>
        <taxon>Eutheria</taxon>
        <taxon>Laurasiatheria</taxon>
        <taxon>Carnivora</taxon>
        <taxon>Feliformia</taxon>
        <taxon>Felidae</taxon>
        <taxon>Pantherinae</taxon>
        <taxon>Panthera</taxon>
    </lineage>
</organism>